<sequence>MSLPTHSLILDLPAEILLHILSYLDLPDLAALAQVAPSLTILTSDPVLHQYRIRIVSPSRVNHYLFGTGPQGHALRPTIGDLVHRGVIRGLGIERRWRMGSYFYSLNSIIQYENGRRLARRHTSHILSLQLERRFSTPTILKSLHFSHVLPDIESSFSNVARSLLPVMRKLKWSLQRDRFAKAVKTGNCSIARGSGSMAAWLENYGKGIVQDGEKVRLALCPDVRKRVVFYESLGRSELL</sequence>
<name>A0A5C3MAN7_9AGAR</name>
<evidence type="ECO:0000313" key="2">
    <source>
        <dbReference type="EMBL" id="TFK41813.1"/>
    </source>
</evidence>
<dbReference type="STRING" id="68775.A0A5C3MAN7"/>
<evidence type="ECO:0000313" key="3">
    <source>
        <dbReference type="Proteomes" id="UP000308652"/>
    </source>
</evidence>
<dbReference type="OrthoDB" id="3219396at2759"/>
<dbReference type="SUPFAM" id="SSF81383">
    <property type="entry name" value="F-box domain"/>
    <property type="match status" value="1"/>
</dbReference>
<dbReference type="PROSITE" id="PS50181">
    <property type="entry name" value="FBOX"/>
    <property type="match status" value="1"/>
</dbReference>
<feature type="domain" description="F-box" evidence="1">
    <location>
        <begin position="6"/>
        <end position="51"/>
    </location>
</feature>
<reference evidence="2 3" key="1">
    <citation type="journal article" date="2019" name="Nat. Ecol. Evol.">
        <title>Megaphylogeny resolves global patterns of mushroom evolution.</title>
        <authorList>
            <person name="Varga T."/>
            <person name="Krizsan K."/>
            <person name="Foldi C."/>
            <person name="Dima B."/>
            <person name="Sanchez-Garcia M."/>
            <person name="Sanchez-Ramirez S."/>
            <person name="Szollosi G.J."/>
            <person name="Szarkandi J.G."/>
            <person name="Papp V."/>
            <person name="Albert L."/>
            <person name="Andreopoulos W."/>
            <person name="Angelini C."/>
            <person name="Antonin V."/>
            <person name="Barry K.W."/>
            <person name="Bougher N.L."/>
            <person name="Buchanan P."/>
            <person name="Buyck B."/>
            <person name="Bense V."/>
            <person name="Catcheside P."/>
            <person name="Chovatia M."/>
            <person name="Cooper J."/>
            <person name="Damon W."/>
            <person name="Desjardin D."/>
            <person name="Finy P."/>
            <person name="Geml J."/>
            <person name="Haridas S."/>
            <person name="Hughes K."/>
            <person name="Justo A."/>
            <person name="Karasinski D."/>
            <person name="Kautmanova I."/>
            <person name="Kiss B."/>
            <person name="Kocsube S."/>
            <person name="Kotiranta H."/>
            <person name="LaButti K.M."/>
            <person name="Lechner B.E."/>
            <person name="Liimatainen K."/>
            <person name="Lipzen A."/>
            <person name="Lukacs Z."/>
            <person name="Mihaltcheva S."/>
            <person name="Morgado L.N."/>
            <person name="Niskanen T."/>
            <person name="Noordeloos M.E."/>
            <person name="Ohm R.A."/>
            <person name="Ortiz-Santana B."/>
            <person name="Ovrebo C."/>
            <person name="Racz N."/>
            <person name="Riley R."/>
            <person name="Savchenko A."/>
            <person name="Shiryaev A."/>
            <person name="Soop K."/>
            <person name="Spirin V."/>
            <person name="Szebenyi C."/>
            <person name="Tomsovsky M."/>
            <person name="Tulloss R.E."/>
            <person name="Uehling J."/>
            <person name="Grigoriev I.V."/>
            <person name="Vagvolgyi C."/>
            <person name="Papp T."/>
            <person name="Martin F.M."/>
            <person name="Miettinen O."/>
            <person name="Hibbett D.S."/>
            <person name="Nagy L.G."/>
        </authorList>
    </citation>
    <scope>NUCLEOTIDE SEQUENCE [LARGE SCALE GENOMIC DNA]</scope>
    <source>
        <strain evidence="2 3">CBS 166.37</strain>
    </source>
</reference>
<evidence type="ECO:0000259" key="1">
    <source>
        <dbReference type="PROSITE" id="PS50181"/>
    </source>
</evidence>
<dbReference type="AlphaFoldDB" id="A0A5C3MAN7"/>
<dbReference type="InterPro" id="IPR001810">
    <property type="entry name" value="F-box_dom"/>
</dbReference>
<dbReference type="CDD" id="cd09917">
    <property type="entry name" value="F-box_SF"/>
    <property type="match status" value="1"/>
</dbReference>
<dbReference type="EMBL" id="ML213593">
    <property type="protein sequence ID" value="TFK41813.1"/>
    <property type="molecule type" value="Genomic_DNA"/>
</dbReference>
<dbReference type="InterPro" id="IPR036047">
    <property type="entry name" value="F-box-like_dom_sf"/>
</dbReference>
<protein>
    <recommendedName>
        <fullName evidence="1">F-box domain-containing protein</fullName>
    </recommendedName>
</protein>
<gene>
    <name evidence="2" type="ORF">BDQ12DRAFT_677206</name>
</gene>
<dbReference type="Gene3D" id="1.20.1280.50">
    <property type="match status" value="1"/>
</dbReference>
<accession>A0A5C3MAN7</accession>
<proteinExistence type="predicted"/>
<organism evidence="2 3">
    <name type="scientific">Crucibulum laeve</name>
    <dbReference type="NCBI Taxonomy" id="68775"/>
    <lineage>
        <taxon>Eukaryota</taxon>
        <taxon>Fungi</taxon>
        <taxon>Dikarya</taxon>
        <taxon>Basidiomycota</taxon>
        <taxon>Agaricomycotina</taxon>
        <taxon>Agaricomycetes</taxon>
        <taxon>Agaricomycetidae</taxon>
        <taxon>Agaricales</taxon>
        <taxon>Agaricineae</taxon>
        <taxon>Nidulariaceae</taxon>
        <taxon>Crucibulum</taxon>
    </lineage>
</organism>
<dbReference type="Pfam" id="PF12937">
    <property type="entry name" value="F-box-like"/>
    <property type="match status" value="1"/>
</dbReference>
<dbReference type="SMART" id="SM00256">
    <property type="entry name" value="FBOX"/>
    <property type="match status" value="1"/>
</dbReference>
<dbReference type="Proteomes" id="UP000308652">
    <property type="component" value="Unassembled WGS sequence"/>
</dbReference>
<keyword evidence="3" id="KW-1185">Reference proteome</keyword>